<name>A0A0A3IMW4_9BACI</name>
<feature type="domain" description="HAMP" evidence="11">
    <location>
        <begin position="221"/>
        <end position="274"/>
    </location>
</feature>
<comment type="subcellular location">
    <subcellularLocation>
        <location evidence="1">Cell membrane</location>
        <topology evidence="1">Multi-pass membrane protein</topology>
    </subcellularLocation>
</comment>
<dbReference type="PROSITE" id="PS50885">
    <property type="entry name" value="HAMP"/>
    <property type="match status" value="1"/>
</dbReference>
<dbReference type="PANTHER" id="PTHR32089:SF112">
    <property type="entry name" value="LYSOZYME-LIKE PROTEIN-RELATED"/>
    <property type="match status" value="1"/>
</dbReference>
<keyword evidence="6 8" id="KW-0807">Transducer</keyword>
<keyword evidence="3 9" id="KW-0812">Transmembrane</keyword>
<dbReference type="InterPro" id="IPR004089">
    <property type="entry name" value="MCPsignal_dom"/>
</dbReference>
<evidence type="ECO:0000256" key="5">
    <source>
        <dbReference type="ARBA" id="ARBA00023136"/>
    </source>
</evidence>
<sequence length="580" mass="63532">MGKLKTIRGKLLVFSFLLFLLPSLIIGFVSYMQAKKGLDELGETIIKNSVETSLQLIEETNKEVENGSITLEEAQERVKTTLIGEKGGEGKRPLSYPGNLGENGYIYILDQEGTLIGHPTREGDNLWNDKDSSGQYFIRKVKEQALAGGGFTHYDFELPGQTEVAPKLIYSKVDKNWNWIIASGTYMQDFNAPAAVLVKAIIVTLLISLVLGGIATIMFSRHLTAPLRSLSSRVGQVANGNLTVELDDSKRQDEVGILNRGFNEMVGQLKVLISGVEHTIAQIQNTSTNLTAVAEETTAFGEDIVKSATEVANGASQQAADAEETSKITHHIAQEIDQLQDKNKSMLHSSEEMRTSNKEGLNHLVILKERSTESYELISSMQEVLESLIGKVREIEGIVGTINEISDQTNLLALNASIEAARAGEHGKGFAVVAEEVRKLADQTSQATDLVRNTLQGIETETKLVTNEMAKTFTIVQGQHEAVETTEKSFNEIENAVGNIMESIEDVSRSILQLNASKDTMLSSIERIALISETNAGMTEEVTASVDEQQKAIQLVTDSSNNLSEEIQGLQESIKKFTIR</sequence>
<dbReference type="Pfam" id="PF00672">
    <property type="entry name" value="HAMP"/>
    <property type="match status" value="1"/>
</dbReference>
<dbReference type="Proteomes" id="UP000030437">
    <property type="component" value="Unassembled WGS sequence"/>
</dbReference>
<keyword evidence="2" id="KW-1003">Cell membrane</keyword>
<organism evidence="12 13">
    <name type="scientific">Lysinibacillus odysseyi 34hs-1 = NBRC 100172</name>
    <dbReference type="NCBI Taxonomy" id="1220589"/>
    <lineage>
        <taxon>Bacteria</taxon>
        <taxon>Bacillati</taxon>
        <taxon>Bacillota</taxon>
        <taxon>Bacilli</taxon>
        <taxon>Bacillales</taxon>
        <taxon>Bacillaceae</taxon>
        <taxon>Lysinibacillus</taxon>
    </lineage>
</organism>
<dbReference type="Gene3D" id="1.10.287.950">
    <property type="entry name" value="Methyl-accepting chemotaxis protein"/>
    <property type="match status" value="1"/>
</dbReference>
<comment type="similarity">
    <text evidence="7">Belongs to the methyl-accepting chemotaxis (MCP) protein family.</text>
</comment>
<keyword evidence="13" id="KW-1185">Reference proteome</keyword>
<evidence type="ECO:0000259" key="10">
    <source>
        <dbReference type="PROSITE" id="PS50111"/>
    </source>
</evidence>
<evidence type="ECO:0000256" key="3">
    <source>
        <dbReference type="ARBA" id="ARBA00022692"/>
    </source>
</evidence>
<dbReference type="STRING" id="1220589.CD32_06945"/>
<dbReference type="CDD" id="cd06225">
    <property type="entry name" value="HAMP"/>
    <property type="match status" value="1"/>
</dbReference>
<dbReference type="Pfam" id="PF00015">
    <property type="entry name" value="MCPsignal"/>
    <property type="match status" value="1"/>
</dbReference>
<dbReference type="PROSITE" id="PS50111">
    <property type="entry name" value="CHEMOTAXIS_TRANSDUC_2"/>
    <property type="match status" value="1"/>
</dbReference>
<evidence type="ECO:0000256" key="9">
    <source>
        <dbReference type="SAM" id="Phobius"/>
    </source>
</evidence>
<dbReference type="SMART" id="SM00283">
    <property type="entry name" value="MA"/>
    <property type="match status" value="1"/>
</dbReference>
<dbReference type="GO" id="GO:0007165">
    <property type="term" value="P:signal transduction"/>
    <property type="evidence" value="ECO:0007669"/>
    <property type="project" value="UniProtKB-KW"/>
</dbReference>
<dbReference type="GO" id="GO:0005886">
    <property type="term" value="C:plasma membrane"/>
    <property type="evidence" value="ECO:0007669"/>
    <property type="project" value="UniProtKB-SubCell"/>
</dbReference>
<protein>
    <submittedName>
        <fullName evidence="12">Chemotaxis protein</fullName>
    </submittedName>
</protein>
<feature type="transmembrane region" description="Helical" evidence="9">
    <location>
        <begin position="196"/>
        <end position="219"/>
    </location>
</feature>
<evidence type="ECO:0000313" key="13">
    <source>
        <dbReference type="Proteomes" id="UP000030437"/>
    </source>
</evidence>
<gene>
    <name evidence="12" type="ORF">CD32_06945</name>
</gene>
<evidence type="ECO:0000256" key="4">
    <source>
        <dbReference type="ARBA" id="ARBA00022989"/>
    </source>
</evidence>
<dbReference type="EMBL" id="JPVP01000052">
    <property type="protein sequence ID" value="KGR86129.1"/>
    <property type="molecule type" value="Genomic_DNA"/>
</dbReference>
<dbReference type="eggNOG" id="COG0840">
    <property type="taxonomic scope" value="Bacteria"/>
</dbReference>
<comment type="caution">
    <text evidence="12">The sequence shown here is derived from an EMBL/GenBank/DDBJ whole genome shotgun (WGS) entry which is preliminary data.</text>
</comment>
<proteinExistence type="inferred from homology"/>
<dbReference type="OrthoDB" id="9810264at2"/>
<dbReference type="RefSeq" id="WP_036152757.1">
    <property type="nucleotide sequence ID" value="NZ_AVCX01000009.1"/>
</dbReference>
<dbReference type="InterPro" id="IPR003660">
    <property type="entry name" value="HAMP_dom"/>
</dbReference>
<dbReference type="InterPro" id="IPR033480">
    <property type="entry name" value="sCache_2"/>
</dbReference>
<evidence type="ECO:0000313" key="12">
    <source>
        <dbReference type="EMBL" id="KGR86129.1"/>
    </source>
</evidence>
<evidence type="ECO:0000256" key="8">
    <source>
        <dbReference type="PROSITE-ProRule" id="PRU00284"/>
    </source>
</evidence>
<reference evidence="12 13" key="1">
    <citation type="submission" date="2014-02" db="EMBL/GenBank/DDBJ databases">
        <title>Draft genome sequence of Lysinibacillus odysseyi NBRC 100172.</title>
        <authorList>
            <person name="Zhang F."/>
            <person name="Wang G."/>
            <person name="Zhang L."/>
        </authorList>
    </citation>
    <scope>NUCLEOTIDE SEQUENCE [LARGE SCALE GENOMIC DNA]</scope>
    <source>
        <strain evidence="12 13">NBRC 100172</strain>
    </source>
</reference>
<evidence type="ECO:0000259" key="11">
    <source>
        <dbReference type="PROSITE" id="PS50885"/>
    </source>
</evidence>
<feature type="domain" description="Methyl-accepting transducer" evidence="10">
    <location>
        <begin position="293"/>
        <end position="529"/>
    </location>
</feature>
<dbReference type="Gene3D" id="3.30.450.20">
    <property type="entry name" value="PAS domain"/>
    <property type="match status" value="1"/>
</dbReference>
<dbReference type="Gene3D" id="6.10.340.10">
    <property type="match status" value="1"/>
</dbReference>
<dbReference type="SUPFAM" id="SSF58104">
    <property type="entry name" value="Methyl-accepting chemotaxis protein (MCP) signaling domain"/>
    <property type="match status" value="1"/>
</dbReference>
<evidence type="ECO:0000256" key="1">
    <source>
        <dbReference type="ARBA" id="ARBA00004651"/>
    </source>
</evidence>
<keyword evidence="4 9" id="KW-1133">Transmembrane helix</keyword>
<dbReference type="SMART" id="SM00304">
    <property type="entry name" value="HAMP"/>
    <property type="match status" value="1"/>
</dbReference>
<dbReference type="Pfam" id="PF17200">
    <property type="entry name" value="sCache_2"/>
    <property type="match status" value="1"/>
</dbReference>
<evidence type="ECO:0000256" key="2">
    <source>
        <dbReference type="ARBA" id="ARBA00022475"/>
    </source>
</evidence>
<evidence type="ECO:0000256" key="6">
    <source>
        <dbReference type="ARBA" id="ARBA00023224"/>
    </source>
</evidence>
<evidence type="ECO:0000256" key="7">
    <source>
        <dbReference type="ARBA" id="ARBA00029447"/>
    </source>
</evidence>
<dbReference type="AlphaFoldDB" id="A0A0A3IMW4"/>
<keyword evidence="5 9" id="KW-0472">Membrane</keyword>
<dbReference type="PANTHER" id="PTHR32089">
    <property type="entry name" value="METHYL-ACCEPTING CHEMOTAXIS PROTEIN MCPB"/>
    <property type="match status" value="1"/>
</dbReference>
<dbReference type="SMART" id="SM01049">
    <property type="entry name" value="Cache_2"/>
    <property type="match status" value="1"/>
</dbReference>
<accession>A0A0A3IMW4</accession>